<dbReference type="VEuPathDB" id="FungiDB:LEMA_P068200.1"/>
<proteinExistence type="predicted"/>
<dbReference type="GeneID" id="13288398"/>
<dbReference type="InParanoid" id="E4ZJM7"/>
<reference evidence="2" key="1">
    <citation type="journal article" date="2011" name="Nat. Commun.">
        <title>Effector diversification within compartments of the Leptosphaeria maculans genome affected by Repeat-Induced Point mutations.</title>
        <authorList>
            <person name="Rouxel T."/>
            <person name="Grandaubert J."/>
            <person name="Hane J.K."/>
            <person name="Hoede C."/>
            <person name="van de Wouw A.P."/>
            <person name="Couloux A."/>
            <person name="Dominguez V."/>
            <person name="Anthouard V."/>
            <person name="Bally P."/>
            <person name="Bourras S."/>
            <person name="Cozijnsen A.J."/>
            <person name="Ciuffetti L.M."/>
            <person name="Degrave A."/>
            <person name="Dilmaghani A."/>
            <person name="Duret L."/>
            <person name="Fudal I."/>
            <person name="Goodwin S.B."/>
            <person name="Gout L."/>
            <person name="Glaser N."/>
            <person name="Linglin J."/>
            <person name="Kema G.H.J."/>
            <person name="Lapalu N."/>
            <person name="Lawrence C.B."/>
            <person name="May K."/>
            <person name="Meyer M."/>
            <person name="Ollivier B."/>
            <person name="Poulain J."/>
            <person name="Schoch C.L."/>
            <person name="Simon A."/>
            <person name="Spatafora J.W."/>
            <person name="Stachowiak A."/>
            <person name="Turgeon B.G."/>
            <person name="Tyler B.M."/>
            <person name="Vincent D."/>
            <person name="Weissenbach J."/>
            <person name="Amselem J."/>
            <person name="Quesneville H."/>
            <person name="Oliver R.P."/>
            <person name="Wincker P."/>
            <person name="Balesdent M.-H."/>
            <person name="Howlett B.J."/>
        </authorList>
    </citation>
    <scope>NUCLEOTIDE SEQUENCE [LARGE SCALE GENOMIC DNA]</scope>
    <source>
        <strain evidence="2">JN3 / isolate v23.1.3 / race Av1-4-5-6-7-8</strain>
    </source>
</reference>
<keyword evidence="2" id="KW-1185">Reference proteome</keyword>
<sequence length="143" mass="16565">MFGPWAWIQPGVPFRFKRETEIFPPVVSGQTSRKRKACMNISDVKFYERLNGSVPVAGRGWRWGWQKQQKREGDELSEHSMSEWMDASHIHAEKESVFGLDKGRKDTVVQPVDCSPVSIKVALILNQTYRPLKVSVLRQYWNS</sequence>
<dbReference type="Proteomes" id="UP000002668">
    <property type="component" value="Genome"/>
</dbReference>
<name>E4ZJM7_LEPMJ</name>
<protein>
    <submittedName>
        <fullName evidence="1">Predicted protein</fullName>
    </submittedName>
</protein>
<gene>
    <name evidence="1" type="ORF">LEMA_P068200.1</name>
</gene>
<evidence type="ECO:0000313" key="1">
    <source>
        <dbReference type="EMBL" id="CBX91312.1"/>
    </source>
</evidence>
<accession>E4ZJM7</accession>
<dbReference type="EMBL" id="FP929072">
    <property type="protein sequence ID" value="CBX91312.1"/>
    <property type="molecule type" value="Genomic_DNA"/>
</dbReference>
<evidence type="ECO:0000313" key="2">
    <source>
        <dbReference type="Proteomes" id="UP000002668"/>
    </source>
</evidence>
<dbReference type="AlphaFoldDB" id="E4ZJM7"/>
<organism evidence="2">
    <name type="scientific">Leptosphaeria maculans (strain JN3 / isolate v23.1.3 / race Av1-4-5-6-7-8)</name>
    <name type="common">Blackleg fungus</name>
    <name type="synonym">Phoma lingam</name>
    <dbReference type="NCBI Taxonomy" id="985895"/>
    <lineage>
        <taxon>Eukaryota</taxon>
        <taxon>Fungi</taxon>
        <taxon>Dikarya</taxon>
        <taxon>Ascomycota</taxon>
        <taxon>Pezizomycotina</taxon>
        <taxon>Dothideomycetes</taxon>
        <taxon>Pleosporomycetidae</taxon>
        <taxon>Pleosporales</taxon>
        <taxon>Pleosporineae</taxon>
        <taxon>Leptosphaeriaceae</taxon>
        <taxon>Plenodomus</taxon>
        <taxon>Plenodomus lingam/Leptosphaeria maculans species complex</taxon>
    </lineage>
</organism>
<dbReference type="HOGENOM" id="CLU_1806511_0_0_1"/>